<protein>
    <recommendedName>
        <fullName evidence="4">RRM domain-containing protein</fullName>
    </recommendedName>
</protein>
<sequence>MASLELAKLPSSKFWPENAEEEVREKTHSFCAPVQNSNKVNLVNLEYLQILRYWDDDFGLHPGSPLWHGASKMMIRNVPARCAQAEIEDMISSVMPDFKLQMPRASDRKCKGYAFVELGDHLGDRRMRRLAAFLWQRPVPTRQSSRTLKIHPAELEVMNVNCVQFQ</sequence>
<evidence type="ECO:0000313" key="1">
    <source>
        <dbReference type="EMBL" id="CAK9010000.1"/>
    </source>
</evidence>
<dbReference type="InterPro" id="IPR012677">
    <property type="entry name" value="Nucleotide-bd_a/b_plait_sf"/>
</dbReference>
<organism evidence="1 3">
    <name type="scientific">Durusdinium trenchii</name>
    <dbReference type="NCBI Taxonomy" id="1381693"/>
    <lineage>
        <taxon>Eukaryota</taxon>
        <taxon>Sar</taxon>
        <taxon>Alveolata</taxon>
        <taxon>Dinophyceae</taxon>
        <taxon>Suessiales</taxon>
        <taxon>Symbiodiniaceae</taxon>
        <taxon>Durusdinium</taxon>
    </lineage>
</organism>
<gene>
    <name evidence="2" type="ORF">CCMP2556_LOCUS10118</name>
    <name evidence="1" type="ORF">CCMP2556_LOCUS9903</name>
</gene>
<accession>A0ABP0J6K6</accession>
<evidence type="ECO:0000313" key="3">
    <source>
        <dbReference type="Proteomes" id="UP001642484"/>
    </source>
</evidence>
<evidence type="ECO:0008006" key="4">
    <source>
        <dbReference type="Google" id="ProtNLM"/>
    </source>
</evidence>
<dbReference type="EMBL" id="CAXAMN010004669">
    <property type="protein sequence ID" value="CAK9010552.1"/>
    <property type="molecule type" value="Genomic_DNA"/>
</dbReference>
<reference evidence="1 3" key="1">
    <citation type="submission" date="2024-02" db="EMBL/GenBank/DDBJ databases">
        <authorList>
            <person name="Chen Y."/>
            <person name="Shah S."/>
            <person name="Dougan E. K."/>
            <person name="Thang M."/>
            <person name="Chan C."/>
        </authorList>
    </citation>
    <scope>NUCLEOTIDE SEQUENCE [LARGE SCALE GENOMIC DNA]</scope>
</reference>
<dbReference type="Gene3D" id="3.30.70.330">
    <property type="match status" value="1"/>
</dbReference>
<evidence type="ECO:0000313" key="2">
    <source>
        <dbReference type="EMBL" id="CAK9010552.1"/>
    </source>
</evidence>
<dbReference type="EMBL" id="CAXAMN010004558">
    <property type="protein sequence ID" value="CAK9010000.1"/>
    <property type="molecule type" value="Genomic_DNA"/>
</dbReference>
<name>A0ABP0J6K6_9DINO</name>
<dbReference type="Proteomes" id="UP001642484">
    <property type="component" value="Unassembled WGS sequence"/>
</dbReference>
<proteinExistence type="predicted"/>
<keyword evidence="3" id="KW-1185">Reference proteome</keyword>
<comment type="caution">
    <text evidence="1">The sequence shown here is derived from an EMBL/GenBank/DDBJ whole genome shotgun (WGS) entry which is preliminary data.</text>
</comment>